<comment type="similarity">
    <text evidence="2">Belongs to the encapsulin family. Family 1 subfamily.</text>
</comment>
<proteinExistence type="inferred from homology"/>
<dbReference type="Proteomes" id="UP000578449">
    <property type="component" value="Unassembled WGS sequence"/>
</dbReference>
<dbReference type="InterPro" id="IPR007544">
    <property type="entry name" value="ENCAP"/>
</dbReference>
<dbReference type="RefSeq" id="WP_185049942.1">
    <property type="nucleotide sequence ID" value="NZ_BAABIX010000005.1"/>
</dbReference>
<gene>
    <name evidence="5" type="ORF">HNP84_002680</name>
</gene>
<dbReference type="PANTHER" id="PTHR37165">
    <property type="entry name" value="PEPTIDASE U56 FAMILY"/>
    <property type="match status" value="1"/>
</dbReference>
<dbReference type="InterPro" id="IPR051429">
    <property type="entry name" value="Encapsulin_nc"/>
</dbReference>
<organism evidence="5 6">
    <name type="scientific">Thermocatellispora tengchongensis</name>
    <dbReference type="NCBI Taxonomy" id="1073253"/>
    <lineage>
        <taxon>Bacteria</taxon>
        <taxon>Bacillati</taxon>
        <taxon>Actinomycetota</taxon>
        <taxon>Actinomycetes</taxon>
        <taxon>Streptosporangiales</taxon>
        <taxon>Streptosporangiaceae</taxon>
        <taxon>Thermocatellispora</taxon>
    </lineage>
</organism>
<evidence type="ECO:0000256" key="1">
    <source>
        <dbReference type="ARBA" id="ARBA00033738"/>
    </source>
</evidence>
<dbReference type="Gene3D" id="3.30.2400.30">
    <property type="match status" value="1"/>
</dbReference>
<dbReference type="Pfam" id="PF04454">
    <property type="entry name" value="Linocin_M18"/>
    <property type="match status" value="1"/>
</dbReference>
<accession>A0A840P1U8</accession>
<dbReference type="PIRSF" id="PIRSF019254">
    <property type="entry name" value="CFP29"/>
    <property type="match status" value="1"/>
</dbReference>
<dbReference type="AlphaFoldDB" id="A0A840P1U8"/>
<name>A0A840P1U8_9ACTN</name>
<evidence type="ECO:0000256" key="4">
    <source>
        <dbReference type="ARBA" id="ARBA00050023"/>
    </source>
</evidence>
<keyword evidence="3" id="KW-1284">Encapsulin nanocompartment</keyword>
<evidence type="ECO:0000256" key="2">
    <source>
        <dbReference type="ARBA" id="ARBA00033743"/>
    </source>
</evidence>
<dbReference type="NCBIfam" id="NF041155">
    <property type="entry name" value="encap_f1"/>
    <property type="match status" value="1"/>
</dbReference>
<comment type="caution">
    <text evidence="5">The sequence shown here is derived from an EMBL/GenBank/DDBJ whole genome shotgun (WGS) entry which is preliminary data.</text>
</comment>
<dbReference type="EMBL" id="JACHGN010000005">
    <property type="protein sequence ID" value="MBB5132959.1"/>
    <property type="molecule type" value="Genomic_DNA"/>
</dbReference>
<evidence type="ECO:0000256" key="3">
    <source>
        <dbReference type="ARBA" id="ARBA00033787"/>
    </source>
</evidence>
<evidence type="ECO:0000313" key="5">
    <source>
        <dbReference type="EMBL" id="MBB5132959.1"/>
    </source>
</evidence>
<protein>
    <recommendedName>
        <fullName evidence="4">Type 1 encapsulin shell protein</fullName>
    </recommendedName>
</protein>
<evidence type="ECO:0000313" key="6">
    <source>
        <dbReference type="Proteomes" id="UP000578449"/>
    </source>
</evidence>
<reference evidence="5 6" key="1">
    <citation type="submission" date="2020-08" db="EMBL/GenBank/DDBJ databases">
        <title>Genomic Encyclopedia of Type Strains, Phase IV (KMG-IV): sequencing the most valuable type-strain genomes for metagenomic binning, comparative biology and taxonomic classification.</title>
        <authorList>
            <person name="Goeker M."/>
        </authorList>
    </citation>
    <scope>NUCLEOTIDE SEQUENCE [LARGE SCALE GENOMIC DNA]</scope>
    <source>
        <strain evidence="5 6">DSM 45615</strain>
    </source>
</reference>
<keyword evidence="6" id="KW-1185">Reference proteome</keyword>
<sequence length="273" mass="29258">MNNLHRELAPISAAAWADLEEEARRTFSRHLAGRRLVDVPEPGGVELAAVGTGRLDPIDPPAPGVVSHVRRALPLVELRVPFTLDRREIDDVERGAKDADWQPVKDAARQIAFAEDRAIFEGYAAAGIEGIRAAATNPALTLPADVRAYPNTISQAVSALRLAGVAGPYSLALSAEAYTAVNETSDHGYPIHEHLTRVIDGDIIWAPAIDGAFLLSTRGGDYALHLGQDLSIGYLSHDAATVELYLQESLTFQVYTGEAAVALTAAPSPREQD</sequence>
<dbReference type="GO" id="GO:0140737">
    <property type="term" value="C:encapsulin nanocompartment"/>
    <property type="evidence" value="ECO:0007669"/>
    <property type="project" value="UniProtKB-SubCell"/>
</dbReference>
<dbReference type="Gene3D" id="3.30.2320.10">
    <property type="entry name" value="hypothetical protein PF0899 domain"/>
    <property type="match status" value="1"/>
</dbReference>
<comment type="subcellular location">
    <subcellularLocation>
        <location evidence="1">Encapsulin nanocompartment</location>
    </subcellularLocation>
</comment>
<dbReference type="PANTHER" id="PTHR37165:SF1">
    <property type="entry name" value="TYPE 1 ENCAPSULIN SHELL PROTEIN"/>
    <property type="match status" value="1"/>
</dbReference>